<organism evidence="2 3">
    <name type="scientific">Jannaschia pagri</name>
    <dbReference type="NCBI Taxonomy" id="2829797"/>
    <lineage>
        <taxon>Bacteria</taxon>
        <taxon>Pseudomonadati</taxon>
        <taxon>Pseudomonadota</taxon>
        <taxon>Alphaproteobacteria</taxon>
        <taxon>Rhodobacterales</taxon>
        <taxon>Roseobacteraceae</taxon>
        <taxon>Jannaschia</taxon>
    </lineage>
</organism>
<accession>A0ABQ4NHE4</accession>
<evidence type="ECO:0000259" key="1">
    <source>
        <dbReference type="Pfam" id="PF05099"/>
    </source>
</evidence>
<gene>
    <name evidence="2" type="ORF">JANAI62_04760</name>
</gene>
<sequence>MFADLLRRLTAPAPDRLPEPDARVALAALMVRVARSDGDYAAIEVARIDRILMRRHGLDASAAADLRAQAEALEAEAPDTVRFTKAIKDTVSLEDRIAVIEALWSVVLADGARDAEEDGLLRLLANLLGINDRDSNLARRRVEAQE</sequence>
<evidence type="ECO:0000313" key="2">
    <source>
        <dbReference type="EMBL" id="GIT93853.1"/>
    </source>
</evidence>
<dbReference type="Pfam" id="PF05099">
    <property type="entry name" value="TerB"/>
    <property type="match status" value="1"/>
</dbReference>
<proteinExistence type="predicted"/>
<dbReference type="Proteomes" id="UP000786693">
    <property type="component" value="Unassembled WGS sequence"/>
</dbReference>
<protein>
    <recommendedName>
        <fullName evidence="1">Co-chaperone DjlA N-terminal domain-containing protein</fullName>
    </recommendedName>
</protein>
<name>A0ABQ4NHE4_9RHOB</name>
<keyword evidence="3" id="KW-1185">Reference proteome</keyword>
<comment type="caution">
    <text evidence="2">The sequence shown here is derived from an EMBL/GenBank/DDBJ whole genome shotgun (WGS) entry which is preliminary data.</text>
</comment>
<evidence type="ECO:0000313" key="3">
    <source>
        <dbReference type="Proteomes" id="UP000786693"/>
    </source>
</evidence>
<dbReference type="InterPro" id="IPR029024">
    <property type="entry name" value="TerB-like"/>
</dbReference>
<dbReference type="InterPro" id="IPR007791">
    <property type="entry name" value="DjlA_N"/>
</dbReference>
<dbReference type="CDD" id="cd07313">
    <property type="entry name" value="terB_like_2"/>
    <property type="match status" value="1"/>
</dbReference>
<dbReference type="RefSeq" id="WP_220747359.1">
    <property type="nucleotide sequence ID" value="NZ_BPFH01000001.1"/>
</dbReference>
<dbReference type="Gene3D" id="1.10.3680.10">
    <property type="entry name" value="TerB-like"/>
    <property type="match status" value="1"/>
</dbReference>
<dbReference type="EMBL" id="BPFH01000001">
    <property type="protein sequence ID" value="GIT93853.1"/>
    <property type="molecule type" value="Genomic_DNA"/>
</dbReference>
<feature type="domain" description="Co-chaperone DjlA N-terminal" evidence="1">
    <location>
        <begin position="24"/>
        <end position="139"/>
    </location>
</feature>
<reference evidence="2 3" key="1">
    <citation type="submission" date="2021-05" db="EMBL/GenBank/DDBJ databases">
        <title>Bacteria Genome sequencing.</title>
        <authorList>
            <person name="Takabe Y."/>
            <person name="Nakajima Y."/>
            <person name="Suzuki S."/>
            <person name="Shiozaki T."/>
        </authorList>
    </citation>
    <scope>NUCLEOTIDE SEQUENCE [LARGE SCALE GENOMIC DNA]</scope>
    <source>
        <strain evidence="2 3">AI_62</strain>
    </source>
</reference>
<dbReference type="SUPFAM" id="SSF158682">
    <property type="entry name" value="TerB-like"/>
    <property type="match status" value="1"/>
</dbReference>